<feature type="domain" description="Rhodanese" evidence="2">
    <location>
        <begin position="53"/>
        <end position="144"/>
    </location>
</feature>
<dbReference type="PANTHER" id="PTHR43031:SF1">
    <property type="entry name" value="PYRIDINE NUCLEOTIDE-DISULPHIDE OXIDOREDUCTASE"/>
    <property type="match status" value="1"/>
</dbReference>
<dbReference type="SMART" id="SM00450">
    <property type="entry name" value="RHOD"/>
    <property type="match status" value="1"/>
</dbReference>
<dbReference type="SUPFAM" id="SSF52821">
    <property type="entry name" value="Rhodanese/Cell cycle control phosphatase"/>
    <property type="match status" value="1"/>
</dbReference>
<dbReference type="EMBL" id="DSGB01000006">
    <property type="protein sequence ID" value="HER96595.1"/>
    <property type="molecule type" value="Genomic_DNA"/>
</dbReference>
<reference evidence="3" key="1">
    <citation type="journal article" date="2020" name="mSystems">
        <title>Genome- and Community-Level Interaction Insights into Carbon Utilization and Element Cycling Functions of Hydrothermarchaeota in Hydrothermal Sediment.</title>
        <authorList>
            <person name="Zhou Z."/>
            <person name="Liu Y."/>
            <person name="Xu W."/>
            <person name="Pan J."/>
            <person name="Luo Z.H."/>
            <person name="Li M."/>
        </authorList>
    </citation>
    <scope>NUCLEOTIDE SEQUENCE [LARGE SCALE GENOMIC DNA]</scope>
    <source>
        <strain evidence="3">SpSt-143</strain>
    </source>
</reference>
<feature type="chain" id="PRO_5031171355" evidence="1">
    <location>
        <begin position="21"/>
        <end position="144"/>
    </location>
</feature>
<dbReference type="CDD" id="cd00158">
    <property type="entry name" value="RHOD"/>
    <property type="match status" value="1"/>
</dbReference>
<dbReference type="Gene3D" id="3.40.250.10">
    <property type="entry name" value="Rhodanese-like domain"/>
    <property type="match status" value="1"/>
</dbReference>
<organism evidence="3">
    <name type="scientific">Rhodothermus marinus</name>
    <name type="common">Rhodothermus obamensis</name>
    <dbReference type="NCBI Taxonomy" id="29549"/>
    <lineage>
        <taxon>Bacteria</taxon>
        <taxon>Pseudomonadati</taxon>
        <taxon>Rhodothermota</taxon>
        <taxon>Rhodothermia</taxon>
        <taxon>Rhodothermales</taxon>
        <taxon>Rhodothermaceae</taxon>
        <taxon>Rhodothermus</taxon>
    </lineage>
</organism>
<dbReference type="AlphaFoldDB" id="A0A7V2B1N4"/>
<dbReference type="PROSITE" id="PS51257">
    <property type="entry name" value="PROKAR_LIPOPROTEIN"/>
    <property type="match status" value="1"/>
</dbReference>
<comment type="caution">
    <text evidence="3">The sequence shown here is derived from an EMBL/GenBank/DDBJ whole genome shotgun (WGS) entry which is preliminary data.</text>
</comment>
<accession>A0A7V2B1N4</accession>
<dbReference type="InterPro" id="IPR001763">
    <property type="entry name" value="Rhodanese-like_dom"/>
</dbReference>
<dbReference type="PANTHER" id="PTHR43031">
    <property type="entry name" value="FAD-DEPENDENT OXIDOREDUCTASE"/>
    <property type="match status" value="1"/>
</dbReference>
<dbReference type="PROSITE" id="PS50206">
    <property type="entry name" value="RHODANESE_3"/>
    <property type="match status" value="1"/>
</dbReference>
<name>A0A7V2B1N4_RHOMR</name>
<proteinExistence type="predicted"/>
<sequence>MKTRALPLLVVLILGLTACASERPQTSVSVATRATPDTTVILRLTAEEFLARYTPETVVIDVRTPEEFAQGHLQGALNLNVQAPDFREQVAALQLSPDQPVYLYCRSGRRSQRAAEILREMGFRKLYNIGGFEDLVRAGANVAP</sequence>
<protein>
    <submittedName>
        <fullName evidence="3">Rhodanese-like domain-containing protein</fullName>
    </submittedName>
</protein>
<feature type="signal peptide" evidence="1">
    <location>
        <begin position="1"/>
        <end position="20"/>
    </location>
</feature>
<gene>
    <name evidence="3" type="ORF">ENO59_08780</name>
</gene>
<dbReference type="InterPro" id="IPR036873">
    <property type="entry name" value="Rhodanese-like_dom_sf"/>
</dbReference>
<evidence type="ECO:0000259" key="2">
    <source>
        <dbReference type="PROSITE" id="PS50206"/>
    </source>
</evidence>
<evidence type="ECO:0000313" key="3">
    <source>
        <dbReference type="EMBL" id="HER96595.1"/>
    </source>
</evidence>
<dbReference type="InterPro" id="IPR050229">
    <property type="entry name" value="GlpE_sulfurtransferase"/>
</dbReference>
<dbReference type="Pfam" id="PF00581">
    <property type="entry name" value="Rhodanese"/>
    <property type="match status" value="1"/>
</dbReference>
<evidence type="ECO:0000256" key="1">
    <source>
        <dbReference type="SAM" id="SignalP"/>
    </source>
</evidence>
<keyword evidence="1" id="KW-0732">Signal</keyword>